<dbReference type="SUPFAM" id="SSF47473">
    <property type="entry name" value="EF-hand"/>
    <property type="match status" value="1"/>
</dbReference>
<dbReference type="InterPro" id="IPR002048">
    <property type="entry name" value="EF_hand_dom"/>
</dbReference>
<dbReference type="PANTHER" id="PTHR24349">
    <property type="entry name" value="SERINE/THREONINE-PROTEIN KINASE"/>
    <property type="match status" value="1"/>
</dbReference>
<organism evidence="11">
    <name type="scientific">Euplotes crassus</name>
    <dbReference type="NCBI Taxonomy" id="5936"/>
    <lineage>
        <taxon>Eukaryota</taxon>
        <taxon>Sar</taxon>
        <taxon>Alveolata</taxon>
        <taxon>Ciliophora</taxon>
        <taxon>Intramacronucleata</taxon>
        <taxon>Spirotrichea</taxon>
        <taxon>Hypotrichia</taxon>
        <taxon>Euplotida</taxon>
        <taxon>Euplotidae</taxon>
        <taxon>Moneuplotes</taxon>
    </lineage>
</organism>
<dbReference type="InterPro" id="IPR000719">
    <property type="entry name" value="Prot_kinase_dom"/>
</dbReference>
<evidence type="ECO:0000313" key="11">
    <source>
        <dbReference type="EMBL" id="CAE0379772.1"/>
    </source>
</evidence>
<dbReference type="InterPro" id="IPR011992">
    <property type="entry name" value="EF-hand-dom_pair"/>
</dbReference>
<keyword evidence="7" id="KW-0067">ATP-binding</keyword>
<keyword evidence="6" id="KW-0106">Calcium</keyword>
<evidence type="ECO:0000256" key="4">
    <source>
        <dbReference type="ARBA" id="ARBA00022741"/>
    </source>
</evidence>
<dbReference type="PROSITE" id="PS50011">
    <property type="entry name" value="PROTEIN_KINASE_DOM"/>
    <property type="match status" value="1"/>
</dbReference>
<keyword evidence="2" id="KW-0723">Serine/threonine-protein kinase</keyword>
<dbReference type="GO" id="GO:0005524">
    <property type="term" value="F:ATP binding"/>
    <property type="evidence" value="ECO:0007669"/>
    <property type="project" value="UniProtKB-KW"/>
</dbReference>
<dbReference type="Pfam" id="PF00069">
    <property type="entry name" value="Pkinase"/>
    <property type="match status" value="1"/>
</dbReference>
<evidence type="ECO:0000256" key="1">
    <source>
        <dbReference type="ARBA" id="ARBA00001946"/>
    </source>
</evidence>
<accession>A0A7S3KEI5</accession>
<keyword evidence="4" id="KW-0547">Nucleotide-binding</keyword>
<dbReference type="SMART" id="SM00220">
    <property type="entry name" value="S_TKc"/>
    <property type="match status" value="1"/>
</dbReference>
<sequence>MSFGSTGSEKLKRMTTKAGTLFFMAPEVINHSYSSKCDVWSAGVILYIMLCGYPPFASEDDTETIDLIQQGEIEFDDDAWGEISDEAKDLLSQMLSSEKTRLSSKKCLSHPWIKKYANAKTKGKILDTQIARLREFQHNSKFKKVILSYLSTRVNDDDIKQEKELFASIDQNNDGYITVKELQEVTKDTLSEAEIKNILL</sequence>
<keyword evidence="3" id="KW-0808">Transferase</keyword>
<evidence type="ECO:0000256" key="3">
    <source>
        <dbReference type="ARBA" id="ARBA00022679"/>
    </source>
</evidence>
<keyword evidence="5" id="KW-0418">Kinase</keyword>
<name>A0A7S3KEI5_EUPCR</name>
<protein>
    <recommendedName>
        <fullName evidence="12">Calcium-dependent protein kinase</fullName>
    </recommendedName>
</protein>
<dbReference type="PROSITE" id="PS50222">
    <property type="entry name" value="EF_HAND_2"/>
    <property type="match status" value="1"/>
</dbReference>
<evidence type="ECO:0000256" key="2">
    <source>
        <dbReference type="ARBA" id="ARBA00022527"/>
    </source>
</evidence>
<dbReference type="GO" id="GO:0004674">
    <property type="term" value="F:protein serine/threonine kinase activity"/>
    <property type="evidence" value="ECO:0007669"/>
    <property type="project" value="UniProtKB-KW"/>
</dbReference>
<evidence type="ECO:0000256" key="5">
    <source>
        <dbReference type="ARBA" id="ARBA00022777"/>
    </source>
</evidence>
<evidence type="ECO:0000256" key="6">
    <source>
        <dbReference type="ARBA" id="ARBA00022837"/>
    </source>
</evidence>
<dbReference type="PROSITE" id="PS00018">
    <property type="entry name" value="EF_HAND_1"/>
    <property type="match status" value="1"/>
</dbReference>
<gene>
    <name evidence="11" type="ORF">ECRA1380_LOCUS4733</name>
</gene>
<comment type="similarity">
    <text evidence="8">Belongs to the protein kinase superfamily. Ser/Thr protein kinase family. CDPK subfamily.</text>
</comment>
<proteinExistence type="inferred from homology"/>
<dbReference type="InterPro" id="IPR018247">
    <property type="entry name" value="EF_Hand_1_Ca_BS"/>
</dbReference>
<feature type="domain" description="Protein kinase" evidence="9">
    <location>
        <begin position="1"/>
        <end position="113"/>
    </location>
</feature>
<dbReference type="Pfam" id="PF13405">
    <property type="entry name" value="EF-hand_6"/>
    <property type="match status" value="1"/>
</dbReference>
<evidence type="ECO:0000259" key="9">
    <source>
        <dbReference type="PROSITE" id="PS50011"/>
    </source>
</evidence>
<reference evidence="11" key="1">
    <citation type="submission" date="2021-01" db="EMBL/GenBank/DDBJ databases">
        <authorList>
            <person name="Corre E."/>
            <person name="Pelletier E."/>
            <person name="Niang G."/>
            <person name="Scheremetjew M."/>
            <person name="Finn R."/>
            <person name="Kale V."/>
            <person name="Holt S."/>
            <person name="Cochrane G."/>
            <person name="Meng A."/>
            <person name="Brown T."/>
            <person name="Cohen L."/>
        </authorList>
    </citation>
    <scope>NUCLEOTIDE SEQUENCE</scope>
    <source>
        <strain evidence="11">CT5</strain>
    </source>
</reference>
<dbReference type="EMBL" id="HBIK01010090">
    <property type="protein sequence ID" value="CAE0379772.1"/>
    <property type="molecule type" value="Transcribed_RNA"/>
</dbReference>
<dbReference type="GO" id="GO:0005509">
    <property type="term" value="F:calcium ion binding"/>
    <property type="evidence" value="ECO:0007669"/>
    <property type="project" value="InterPro"/>
</dbReference>
<evidence type="ECO:0000256" key="8">
    <source>
        <dbReference type="ARBA" id="ARBA00024334"/>
    </source>
</evidence>
<evidence type="ECO:0008006" key="12">
    <source>
        <dbReference type="Google" id="ProtNLM"/>
    </source>
</evidence>
<dbReference type="Gene3D" id="1.10.238.10">
    <property type="entry name" value="EF-hand"/>
    <property type="match status" value="2"/>
</dbReference>
<dbReference type="SUPFAM" id="SSF56112">
    <property type="entry name" value="Protein kinase-like (PK-like)"/>
    <property type="match status" value="1"/>
</dbReference>
<evidence type="ECO:0000256" key="7">
    <source>
        <dbReference type="ARBA" id="ARBA00022840"/>
    </source>
</evidence>
<dbReference type="AlphaFoldDB" id="A0A7S3KEI5"/>
<dbReference type="Gene3D" id="1.10.510.10">
    <property type="entry name" value="Transferase(Phosphotransferase) domain 1"/>
    <property type="match status" value="1"/>
</dbReference>
<comment type="cofactor">
    <cofactor evidence="1">
        <name>Mg(2+)</name>
        <dbReference type="ChEBI" id="CHEBI:18420"/>
    </cofactor>
</comment>
<dbReference type="InterPro" id="IPR011009">
    <property type="entry name" value="Kinase-like_dom_sf"/>
</dbReference>
<evidence type="ECO:0000259" key="10">
    <source>
        <dbReference type="PROSITE" id="PS50222"/>
    </source>
</evidence>
<feature type="domain" description="EF-hand" evidence="10">
    <location>
        <begin position="157"/>
        <end position="192"/>
    </location>
</feature>
<dbReference type="InterPro" id="IPR050205">
    <property type="entry name" value="CDPK_Ser/Thr_kinases"/>
</dbReference>